<keyword evidence="1" id="KW-0472">Membrane</keyword>
<dbReference type="Proteomes" id="UP000244161">
    <property type="component" value="Unassembled WGS sequence"/>
</dbReference>
<evidence type="ECO:0000313" key="2">
    <source>
        <dbReference type="EMBL" id="PTQ84752.1"/>
    </source>
</evidence>
<sequence>MKIFTNEFEEVLAKAIVHGLLIGFVVLVIGIVGGLEQGLIW</sequence>
<proteinExistence type="predicted"/>
<evidence type="ECO:0000256" key="1">
    <source>
        <dbReference type="SAM" id="Phobius"/>
    </source>
</evidence>
<dbReference type="AlphaFoldDB" id="A0A2T5ILQ0"/>
<keyword evidence="1" id="KW-0812">Transmembrane</keyword>
<dbReference type="EMBL" id="QAOM01000007">
    <property type="protein sequence ID" value="PTQ84752.1"/>
    <property type="molecule type" value="Genomic_DNA"/>
</dbReference>
<gene>
    <name evidence="2" type="ORF">C8U37_107120</name>
</gene>
<evidence type="ECO:0000313" key="3">
    <source>
        <dbReference type="Proteomes" id="UP000244161"/>
    </source>
</evidence>
<reference evidence="2 3" key="1">
    <citation type="submission" date="2018-04" db="EMBL/GenBank/DDBJ databases">
        <title>Genomic Encyclopedia of Archaeal and Bacterial Type Strains, Phase II (KMG-II): from individual species to whole genera.</title>
        <authorList>
            <person name="Goeker M."/>
        </authorList>
    </citation>
    <scope>NUCLEOTIDE SEQUENCE [LARGE SCALE GENOMIC DNA]</scope>
    <source>
        <strain evidence="2 3">DSM 18806</strain>
    </source>
</reference>
<name>A0A2T5ILQ0_9LACT</name>
<feature type="transmembrane region" description="Helical" evidence="1">
    <location>
        <begin position="12"/>
        <end position="35"/>
    </location>
</feature>
<keyword evidence="1" id="KW-1133">Transmembrane helix</keyword>
<organism evidence="2 3">
    <name type="scientific">Trichococcus patagoniensis</name>
    <dbReference type="NCBI Taxonomy" id="382641"/>
    <lineage>
        <taxon>Bacteria</taxon>
        <taxon>Bacillati</taxon>
        <taxon>Bacillota</taxon>
        <taxon>Bacilli</taxon>
        <taxon>Lactobacillales</taxon>
        <taxon>Carnobacteriaceae</taxon>
        <taxon>Trichococcus</taxon>
    </lineage>
</organism>
<accession>A0A2T5ILQ0</accession>
<keyword evidence="3" id="KW-1185">Reference proteome</keyword>
<protein>
    <submittedName>
        <fullName evidence="2">Uncharacterized protein</fullName>
    </submittedName>
</protein>
<dbReference type="RefSeq" id="WP_281257488.1">
    <property type="nucleotide sequence ID" value="NZ_QAOM01000007.1"/>
</dbReference>
<comment type="caution">
    <text evidence="2">The sequence shown here is derived from an EMBL/GenBank/DDBJ whole genome shotgun (WGS) entry which is preliminary data.</text>
</comment>